<reference evidence="1" key="2">
    <citation type="journal article" date="2015" name="Data Brief">
        <title>Shoot transcriptome of the giant reed, Arundo donax.</title>
        <authorList>
            <person name="Barrero R.A."/>
            <person name="Guerrero F.D."/>
            <person name="Moolhuijzen P."/>
            <person name="Goolsby J.A."/>
            <person name="Tidwell J."/>
            <person name="Bellgard S.E."/>
            <person name="Bellgard M.I."/>
        </authorList>
    </citation>
    <scope>NUCLEOTIDE SEQUENCE</scope>
    <source>
        <tissue evidence="1">Shoot tissue taken approximately 20 cm above the soil surface</tissue>
    </source>
</reference>
<dbReference type="AlphaFoldDB" id="A0A0A8YMF6"/>
<sequence length="33" mass="3710">MTLSQPFCQLKISVRTRTSKELSLMALVEKSAI</sequence>
<reference evidence="1" key="1">
    <citation type="submission" date="2014-09" db="EMBL/GenBank/DDBJ databases">
        <authorList>
            <person name="Magalhaes I.L.F."/>
            <person name="Oliveira U."/>
            <person name="Santos F.R."/>
            <person name="Vidigal T.H.D.A."/>
            <person name="Brescovit A.D."/>
            <person name="Santos A.J."/>
        </authorList>
    </citation>
    <scope>NUCLEOTIDE SEQUENCE</scope>
    <source>
        <tissue evidence="1">Shoot tissue taken approximately 20 cm above the soil surface</tissue>
    </source>
</reference>
<organism evidence="1">
    <name type="scientific">Arundo donax</name>
    <name type="common">Giant reed</name>
    <name type="synonym">Donax arundinaceus</name>
    <dbReference type="NCBI Taxonomy" id="35708"/>
    <lineage>
        <taxon>Eukaryota</taxon>
        <taxon>Viridiplantae</taxon>
        <taxon>Streptophyta</taxon>
        <taxon>Embryophyta</taxon>
        <taxon>Tracheophyta</taxon>
        <taxon>Spermatophyta</taxon>
        <taxon>Magnoliopsida</taxon>
        <taxon>Liliopsida</taxon>
        <taxon>Poales</taxon>
        <taxon>Poaceae</taxon>
        <taxon>PACMAD clade</taxon>
        <taxon>Arundinoideae</taxon>
        <taxon>Arundineae</taxon>
        <taxon>Arundo</taxon>
    </lineage>
</organism>
<dbReference type="EMBL" id="GBRH01274148">
    <property type="protein sequence ID" value="JAD23747.1"/>
    <property type="molecule type" value="Transcribed_RNA"/>
</dbReference>
<protein>
    <submittedName>
        <fullName evidence="1">Uncharacterized protein</fullName>
    </submittedName>
</protein>
<accession>A0A0A8YMF6</accession>
<proteinExistence type="predicted"/>
<name>A0A0A8YMF6_ARUDO</name>
<evidence type="ECO:0000313" key="1">
    <source>
        <dbReference type="EMBL" id="JAD23747.1"/>
    </source>
</evidence>